<proteinExistence type="predicted"/>
<gene>
    <name evidence="1" type="ORF">U6A24_18225</name>
</gene>
<dbReference type="RefSeq" id="WP_324181444.1">
    <property type="nucleotide sequence ID" value="NZ_BAABAW010000014.1"/>
</dbReference>
<dbReference type="EMBL" id="JAYKLX010000009">
    <property type="protein sequence ID" value="MEB3347418.1"/>
    <property type="molecule type" value="Genomic_DNA"/>
</dbReference>
<evidence type="ECO:0000313" key="1">
    <source>
        <dbReference type="EMBL" id="MEB3347418.1"/>
    </source>
</evidence>
<comment type="caution">
    <text evidence="1">The sequence shown here is derived from an EMBL/GenBank/DDBJ whole genome shotgun (WGS) entry which is preliminary data.</text>
</comment>
<keyword evidence="2" id="KW-1185">Reference proteome</keyword>
<evidence type="ECO:0000313" key="2">
    <source>
        <dbReference type="Proteomes" id="UP001327027"/>
    </source>
</evidence>
<dbReference type="Proteomes" id="UP001327027">
    <property type="component" value="Unassembled WGS sequence"/>
</dbReference>
<organism evidence="1 2">
    <name type="scientific">Aquimarina gracilis</name>
    <dbReference type="NCBI Taxonomy" id="874422"/>
    <lineage>
        <taxon>Bacteria</taxon>
        <taxon>Pseudomonadati</taxon>
        <taxon>Bacteroidota</taxon>
        <taxon>Flavobacteriia</taxon>
        <taxon>Flavobacteriales</taxon>
        <taxon>Flavobacteriaceae</taxon>
        <taxon>Aquimarina</taxon>
    </lineage>
</organism>
<accession>A0ABU6A017</accession>
<protein>
    <recommendedName>
        <fullName evidence="3">SAP domain-containing protein</fullName>
    </recommendedName>
</protein>
<sequence>MEYMDILYHIFHDDLRPAVSQIPREELYSFLIKNKIQLKDRHYFELKKSFSGDFDLEELSYQHLKFYYYDILIELICKSIQKELYTDFFENNKNGKDFKKTVHDFQMLINGHLKTIEQHYFYDEDRISVFQISDKRNTRDIYKTIYTNLSYVLDFIGNHYPSYMDRDLEISYTQQLWFIASHQKKVIELVKKLGAINLPDQIKEELIHFLNKTIEDKRSFLTYNTRQYYSIFINALNELLDTEPKPSFEKLVEFFIRYDFYTFKVYFGIIEEIKSQLVEEINLNIYQKQLYEYHRKYKSIIIETEVRFNPKLPHLKTSIMDYLVNEIELTQKMEELESKDNNTQKFKLNMTVEEISLFTKLCYEAGITQGKKKDLIEFVSRSYYNESTKNISVKNLDNRYYNVSEVTKKRMQSYLQHMLDGLGGME</sequence>
<reference evidence="1 2" key="1">
    <citation type="journal article" date="2013" name="Int. J. Syst. Evol. Microbiol.">
        <title>Aquimarina gracilis sp. nov., isolated from the gut microflora of a mussel, Mytilus coruscus, and emended description of Aquimarina spongiae.</title>
        <authorList>
            <person name="Park S.C."/>
            <person name="Choe H.N."/>
            <person name="Baik K.S."/>
            <person name="Seong C.N."/>
        </authorList>
    </citation>
    <scope>NUCLEOTIDE SEQUENCE [LARGE SCALE GENOMIC DNA]</scope>
    <source>
        <strain evidence="1 2">PSC32</strain>
    </source>
</reference>
<evidence type="ECO:0008006" key="3">
    <source>
        <dbReference type="Google" id="ProtNLM"/>
    </source>
</evidence>
<name>A0ABU6A017_9FLAO</name>